<organism evidence="2 3">
    <name type="scientific">Alkalicaulis satelles</name>
    <dbReference type="NCBI Taxonomy" id="2609175"/>
    <lineage>
        <taxon>Bacteria</taxon>
        <taxon>Pseudomonadati</taxon>
        <taxon>Pseudomonadota</taxon>
        <taxon>Alphaproteobacteria</taxon>
        <taxon>Maricaulales</taxon>
        <taxon>Maricaulaceae</taxon>
        <taxon>Alkalicaulis</taxon>
    </lineage>
</organism>
<protein>
    <submittedName>
        <fullName evidence="2">Uncharacterized protein</fullName>
    </submittedName>
</protein>
<evidence type="ECO:0000313" key="3">
    <source>
        <dbReference type="Proteomes" id="UP000325122"/>
    </source>
</evidence>
<proteinExistence type="predicted"/>
<dbReference type="RefSeq" id="WP_150022813.1">
    <property type="nucleotide sequence ID" value="NZ_VWOJ01000002.1"/>
</dbReference>
<dbReference type="AlphaFoldDB" id="A0A5M6ZHE0"/>
<comment type="caution">
    <text evidence="2">The sequence shown here is derived from an EMBL/GenBank/DDBJ whole genome shotgun (WGS) entry which is preliminary data.</text>
</comment>
<evidence type="ECO:0000256" key="1">
    <source>
        <dbReference type="SAM" id="Coils"/>
    </source>
</evidence>
<feature type="coiled-coil region" evidence="1">
    <location>
        <begin position="253"/>
        <end position="308"/>
    </location>
</feature>
<keyword evidence="3" id="KW-1185">Reference proteome</keyword>
<accession>A0A5M6ZHE0</accession>
<reference evidence="2 3" key="1">
    <citation type="submission" date="2019-09" db="EMBL/GenBank/DDBJ databases">
        <authorList>
            <person name="Kevbrin V."/>
            <person name="Grouzdev D.S."/>
        </authorList>
    </citation>
    <scope>NUCLEOTIDE SEQUENCE [LARGE SCALE GENOMIC DNA]</scope>
    <source>
        <strain evidence="2 3">G-192</strain>
    </source>
</reference>
<dbReference type="Proteomes" id="UP000325122">
    <property type="component" value="Unassembled WGS sequence"/>
</dbReference>
<sequence length="335" mass="36617">MMHFVLDTPAVEAGLGGLEAVAPDARRLALAPDGWRSAHAELDSVPSARAVLFVRSAATSVAGRLKEGECAPSAMSAWRALAQLELLFFRANRRRVLLLDADDAAADPEHTRKVVSAWYDEGVAPQPALNSQCEDKAASASLEIAVLLCASDPDMRALMSEQAASCAWINQAPPPMPLEAACQAAERLSEIWAEQEMALEVWRDALEAAQTNLRQALSVQAELQASTVRAVKNEHAATLSEMEGRWLSARSEAQDLRTMLHACEAQLARLETDRLLLADSATRSQAELASLKIAFEEAEQDRLQLRAEREKIFASRTWRLTAPARWAVNTLTGRK</sequence>
<name>A0A5M6ZHE0_9PROT</name>
<keyword evidence="1" id="KW-0175">Coiled coil</keyword>
<dbReference type="EMBL" id="VWOJ01000002">
    <property type="protein sequence ID" value="KAA5803545.1"/>
    <property type="molecule type" value="Genomic_DNA"/>
</dbReference>
<evidence type="ECO:0000313" key="2">
    <source>
        <dbReference type="EMBL" id="KAA5803545.1"/>
    </source>
</evidence>
<gene>
    <name evidence="2" type="ORF">F1654_06990</name>
</gene>